<dbReference type="Proteomes" id="UP001189429">
    <property type="component" value="Unassembled WGS sequence"/>
</dbReference>
<name>A0ABN9QTY3_9DINO</name>
<evidence type="ECO:0000313" key="3">
    <source>
        <dbReference type="Proteomes" id="UP001189429"/>
    </source>
</evidence>
<reference evidence="2" key="1">
    <citation type="submission" date="2023-10" db="EMBL/GenBank/DDBJ databases">
        <authorList>
            <person name="Chen Y."/>
            <person name="Shah S."/>
            <person name="Dougan E. K."/>
            <person name="Thang M."/>
            <person name="Chan C."/>
        </authorList>
    </citation>
    <scope>NUCLEOTIDE SEQUENCE [LARGE SCALE GENOMIC DNA]</scope>
</reference>
<keyword evidence="3" id="KW-1185">Reference proteome</keyword>
<protein>
    <submittedName>
        <fullName evidence="2">Uncharacterized protein</fullName>
    </submittedName>
</protein>
<sequence length="197" mass="19842">MPGTLTGAGLRGAVEAARGALLAAHAASGLAAGRSPSGTRLLRAAEGLLRAAIADLVGDSAKQAALVEAQLSWAALRRARRRLDVSRSCLFCLRITLRPGLAPSPGGRGAERGLAAPQRSRRAGAAASGAGEHGAAAAASDAAPPMAVGAGSEATERADLMRRLTMKLGPVDETAPFARNATIEQLRVFASFSEAAG</sequence>
<evidence type="ECO:0000313" key="2">
    <source>
        <dbReference type="EMBL" id="CAK0808571.1"/>
    </source>
</evidence>
<organism evidence="2 3">
    <name type="scientific">Prorocentrum cordatum</name>
    <dbReference type="NCBI Taxonomy" id="2364126"/>
    <lineage>
        <taxon>Eukaryota</taxon>
        <taxon>Sar</taxon>
        <taxon>Alveolata</taxon>
        <taxon>Dinophyceae</taxon>
        <taxon>Prorocentrales</taxon>
        <taxon>Prorocentraceae</taxon>
        <taxon>Prorocentrum</taxon>
    </lineage>
</organism>
<dbReference type="EMBL" id="CAUYUJ010004211">
    <property type="protein sequence ID" value="CAK0808571.1"/>
    <property type="molecule type" value="Genomic_DNA"/>
</dbReference>
<proteinExistence type="predicted"/>
<gene>
    <name evidence="2" type="ORF">PCOR1329_LOCUS14125</name>
</gene>
<feature type="region of interest" description="Disordered" evidence="1">
    <location>
        <begin position="104"/>
        <end position="154"/>
    </location>
</feature>
<comment type="caution">
    <text evidence="2">The sequence shown here is derived from an EMBL/GenBank/DDBJ whole genome shotgun (WGS) entry which is preliminary data.</text>
</comment>
<accession>A0ABN9QTY3</accession>
<evidence type="ECO:0000256" key="1">
    <source>
        <dbReference type="SAM" id="MobiDB-lite"/>
    </source>
</evidence>
<feature type="compositionally biased region" description="Low complexity" evidence="1">
    <location>
        <begin position="115"/>
        <end position="150"/>
    </location>
</feature>